<dbReference type="OMA" id="CFRPLNI"/>
<evidence type="ECO:0000256" key="1">
    <source>
        <dbReference type="SAM" id="MobiDB-lite"/>
    </source>
</evidence>
<dbReference type="AlphaFoldDB" id="A0A166CDM8"/>
<sequence>MPRCRRREAGPALRAPKSPGPDLKRRLINHGRVDMKSKKLVESCVARFKNVVLDLYRVDFTCWSNLFRDTARAYNLLHCIDPTFNFSPDCDMIIEDAVVTAWIFATISPYLLARLLTQKSWTCAKDVWARLQEICQQHETAMQKKQRFIQAHVTKVSRGFETTSDDGVDFISNLPDDVLVYLLSLVNDMKTVGRTSLLSKRWTHVWPNLMDLDFSDPVSTVTLKQCRMFCDMDIFADRVFVDWVNRVIRANRAPYLNSFRICFPLHSSYAVYFQNWINFAFGKEVRNLVLVFGCIAYPKINFFSIFTSDPALILNTTLKTLHLESVMIKGPLLQWVLTNCLNLQRLSVHGCRASPDDVASSKHHQRLVVSSLTVKHVEFVSCLKLLNIEVLHLSAPNLTSIVVNGNDVVVEYHSIPSLVDATFGGSYFPHLDSLSSFSSQLEKLSIEWCKVYPVVTGFPTFVNVQQLEIVVSSWDDGLVKSTSLIEACPLLHTFKLKPFIPRLLLQVFSGFLGTCESESPADMTRLSVDLQMKAFDTLTRWLSWYAQKPVMCLHQHLKTVEYVGFAGSASAAELALCLVRHAPMLRRFIFDTRRTGYFGVPRELCTSGNKDQMAIARCSAGLAKRIQLTKAHIDVVIL</sequence>
<organism evidence="4">
    <name type="scientific">Daucus carota subsp. sativus</name>
    <name type="common">Carrot</name>
    <dbReference type="NCBI Taxonomy" id="79200"/>
    <lineage>
        <taxon>Eukaryota</taxon>
        <taxon>Viridiplantae</taxon>
        <taxon>Streptophyta</taxon>
        <taxon>Embryophyta</taxon>
        <taxon>Tracheophyta</taxon>
        <taxon>Spermatophyta</taxon>
        <taxon>Magnoliopsida</taxon>
        <taxon>eudicotyledons</taxon>
        <taxon>Gunneridae</taxon>
        <taxon>Pentapetalae</taxon>
        <taxon>asterids</taxon>
        <taxon>campanulids</taxon>
        <taxon>Apiales</taxon>
        <taxon>Apiaceae</taxon>
        <taxon>Apioideae</taxon>
        <taxon>Scandiceae</taxon>
        <taxon>Daucinae</taxon>
        <taxon>Daucus</taxon>
        <taxon>Daucus sect. Daucus</taxon>
    </lineage>
</organism>
<dbReference type="InterPro" id="IPR053772">
    <property type="entry name" value="At1g61320/At1g61330-like"/>
</dbReference>
<dbReference type="PANTHER" id="PTHR34145:SF68">
    <property type="entry name" value="FBD DOMAIN-CONTAINING PROTEIN"/>
    <property type="match status" value="1"/>
</dbReference>
<dbReference type="InterPro" id="IPR055357">
    <property type="entry name" value="LRR_At1g61320_AtMIF1"/>
</dbReference>
<dbReference type="Gene3D" id="3.80.10.10">
    <property type="entry name" value="Ribonuclease Inhibitor"/>
    <property type="match status" value="1"/>
</dbReference>
<feature type="domain" description="At1g61320/AtMIF1 LRR" evidence="3">
    <location>
        <begin position="312"/>
        <end position="497"/>
    </location>
</feature>
<evidence type="ECO:0000313" key="5">
    <source>
        <dbReference type="EMBL" id="WOG94735.1"/>
    </source>
</evidence>
<dbReference type="PANTHER" id="PTHR34145">
    <property type="entry name" value="OS02G0105600 PROTEIN"/>
    <property type="match status" value="1"/>
</dbReference>
<reference evidence="4" key="1">
    <citation type="journal article" date="2016" name="Nat. Genet.">
        <title>A high-quality carrot genome assembly provides new insights into carotenoid accumulation and asterid genome evolution.</title>
        <authorList>
            <person name="Iorizzo M."/>
            <person name="Ellison S."/>
            <person name="Senalik D."/>
            <person name="Zeng P."/>
            <person name="Satapoomin P."/>
            <person name="Huang J."/>
            <person name="Bowman M."/>
            <person name="Iovene M."/>
            <person name="Sanseverino W."/>
            <person name="Cavagnaro P."/>
            <person name="Yildiz M."/>
            <person name="Macko-Podgorni A."/>
            <person name="Moranska E."/>
            <person name="Grzebelus E."/>
            <person name="Grzebelus D."/>
            <person name="Ashrafi H."/>
            <person name="Zheng Z."/>
            <person name="Cheng S."/>
            <person name="Spooner D."/>
            <person name="Van Deynze A."/>
            <person name="Simon P."/>
        </authorList>
    </citation>
    <scope>NUCLEOTIDE SEQUENCE [LARGE SCALE GENOMIC DNA]</scope>
    <source>
        <tissue evidence="4">Leaf</tissue>
    </source>
</reference>
<dbReference type="SUPFAM" id="SSF81383">
    <property type="entry name" value="F-box domain"/>
    <property type="match status" value="1"/>
</dbReference>
<dbReference type="InterPro" id="IPR006566">
    <property type="entry name" value="FBD"/>
</dbReference>
<evidence type="ECO:0000259" key="2">
    <source>
        <dbReference type="Pfam" id="PF08387"/>
    </source>
</evidence>
<dbReference type="InterPro" id="IPR036047">
    <property type="entry name" value="F-box-like_dom_sf"/>
</dbReference>
<evidence type="ECO:0000259" key="3">
    <source>
        <dbReference type="Pfam" id="PF23622"/>
    </source>
</evidence>
<dbReference type="SUPFAM" id="SSF52058">
    <property type="entry name" value="L domain-like"/>
    <property type="match status" value="1"/>
</dbReference>
<accession>A0A166CDM8</accession>
<dbReference type="Pfam" id="PF23622">
    <property type="entry name" value="LRR_At1g61320_AtMIF1"/>
    <property type="match status" value="1"/>
</dbReference>
<evidence type="ECO:0000313" key="6">
    <source>
        <dbReference type="Proteomes" id="UP000077755"/>
    </source>
</evidence>
<feature type="domain" description="FBD" evidence="2">
    <location>
        <begin position="549"/>
        <end position="589"/>
    </location>
</feature>
<reference evidence="5" key="2">
    <citation type="submission" date="2022-03" db="EMBL/GenBank/DDBJ databases">
        <title>Draft title - Genomic analysis of global carrot germplasm unveils the trajectory of domestication and the origin of high carotenoid orange carrot.</title>
        <authorList>
            <person name="Iorizzo M."/>
            <person name="Ellison S."/>
            <person name="Senalik D."/>
            <person name="Macko-Podgorni A."/>
            <person name="Grzebelus D."/>
            <person name="Bostan H."/>
            <person name="Rolling W."/>
            <person name="Curaba J."/>
            <person name="Simon P."/>
        </authorList>
    </citation>
    <scope>NUCLEOTIDE SEQUENCE</scope>
    <source>
        <tissue evidence="5">Leaf</tissue>
    </source>
</reference>
<dbReference type="Pfam" id="PF08387">
    <property type="entry name" value="FBD"/>
    <property type="match status" value="1"/>
</dbReference>
<feature type="region of interest" description="Disordered" evidence="1">
    <location>
        <begin position="1"/>
        <end position="20"/>
    </location>
</feature>
<gene>
    <name evidence="4" type="ORF">DCAR_012385</name>
    <name evidence="5" type="ORF">DCAR_0314032</name>
</gene>
<name>A0A166CDM8_DAUCS</name>
<dbReference type="EMBL" id="LNRQ01000003">
    <property type="protein sequence ID" value="KZN03629.1"/>
    <property type="molecule type" value="Genomic_DNA"/>
</dbReference>
<dbReference type="Proteomes" id="UP000077755">
    <property type="component" value="Chromosome 3"/>
</dbReference>
<dbReference type="EMBL" id="CP093345">
    <property type="protein sequence ID" value="WOG94735.1"/>
    <property type="molecule type" value="Genomic_DNA"/>
</dbReference>
<dbReference type="STRING" id="79200.A0A166CDM8"/>
<evidence type="ECO:0000313" key="4">
    <source>
        <dbReference type="EMBL" id="KZN03629.1"/>
    </source>
</evidence>
<proteinExistence type="predicted"/>
<keyword evidence="6" id="KW-1185">Reference proteome</keyword>
<protein>
    <submittedName>
        <fullName evidence="4">Uncharacterized protein</fullName>
    </submittedName>
</protein>
<dbReference type="InterPro" id="IPR032675">
    <property type="entry name" value="LRR_dom_sf"/>
</dbReference>
<dbReference type="Gramene" id="KZN03629">
    <property type="protein sequence ID" value="KZN03629"/>
    <property type="gene ID" value="DCAR_012385"/>
</dbReference>